<comment type="similarity">
    <text evidence="2 7">Belongs to the CSM3 family.</text>
</comment>
<comment type="function">
    <text evidence="7">Plays an important role in the control of DNA replication and the maintenance of replication fork stability.</text>
</comment>
<feature type="region of interest" description="Disordered" evidence="8">
    <location>
        <begin position="27"/>
        <end position="57"/>
    </location>
</feature>
<keyword evidence="11" id="KW-1185">Reference proteome</keyword>
<dbReference type="AlphaFoldDB" id="A0AA38VBI2"/>
<feature type="compositionally biased region" description="Polar residues" evidence="8">
    <location>
        <begin position="184"/>
        <end position="198"/>
    </location>
</feature>
<organism evidence="10 11">
    <name type="scientific">Pleurostoma richardsiae</name>
    <dbReference type="NCBI Taxonomy" id="41990"/>
    <lineage>
        <taxon>Eukaryota</taxon>
        <taxon>Fungi</taxon>
        <taxon>Dikarya</taxon>
        <taxon>Ascomycota</taxon>
        <taxon>Pezizomycotina</taxon>
        <taxon>Sordariomycetes</taxon>
        <taxon>Sordariomycetidae</taxon>
        <taxon>Calosphaeriales</taxon>
        <taxon>Pleurostomataceae</taxon>
        <taxon>Pleurostoma</taxon>
    </lineage>
</organism>
<dbReference type="InterPro" id="IPR040038">
    <property type="entry name" value="TIPIN/Csm3/Swi3"/>
</dbReference>
<dbReference type="GO" id="GO:0000076">
    <property type="term" value="P:DNA replication checkpoint signaling"/>
    <property type="evidence" value="ECO:0007669"/>
    <property type="project" value="UniProtKB-UniRule"/>
</dbReference>
<evidence type="ECO:0000313" key="11">
    <source>
        <dbReference type="Proteomes" id="UP001174694"/>
    </source>
</evidence>
<dbReference type="Proteomes" id="UP001174694">
    <property type="component" value="Unassembled WGS sequence"/>
</dbReference>
<dbReference type="PANTHER" id="PTHR13220:SF11">
    <property type="entry name" value="TIMELESS-INTERACTING PROTEIN"/>
    <property type="match status" value="1"/>
</dbReference>
<keyword evidence="4" id="KW-0236">DNA replication inhibitor</keyword>
<evidence type="ECO:0000256" key="6">
    <source>
        <dbReference type="ARBA" id="ARBA00023306"/>
    </source>
</evidence>
<feature type="region of interest" description="Disordered" evidence="8">
    <location>
        <begin position="289"/>
        <end position="346"/>
    </location>
</feature>
<evidence type="ECO:0000259" key="9">
    <source>
        <dbReference type="Pfam" id="PF07962"/>
    </source>
</evidence>
<reference evidence="10" key="1">
    <citation type="submission" date="2022-07" db="EMBL/GenBank/DDBJ databases">
        <title>Fungi with potential for degradation of polypropylene.</title>
        <authorList>
            <person name="Gostincar C."/>
        </authorList>
    </citation>
    <scope>NUCLEOTIDE SEQUENCE</scope>
    <source>
        <strain evidence="10">EXF-13308</strain>
    </source>
</reference>
<proteinExistence type="inferred from homology"/>
<evidence type="ECO:0000256" key="2">
    <source>
        <dbReference type="ARBA" id="ARBA00006075"/>
    </source>
</evidence>
<feature type="region of interest" description="Disordered" evidence="8">
    <location>
        <begin position="160"/>
        <end position="198"/>
    </location>
</feature>
<dbReference type="GO" id="GO:0003677">
    <property type="term" value="F:DNA binding"/>
    <property type="evidence" value="ECO:0007669"/>
    <property type="project" value="TreeGrafter"/>
</dbReference>
<evidence type="ECO:0000313" key="10">
    <source>
        <dbReference type="EMBL" id="KAJ9132328.1"/>
    </source>
</evidence>
<dbReference type="PANTHER" id="PTHR13220">
    <property type="entry name" value="TIMELESS INTERACTING-RELATED"/>
    <property type="match status" value="1"/>
</dbReference>
<dbReference type="GO" id="GO:0043111">
    <property type="term" value="P:replication fork arrest"/>
    <property type="evidence" value="ECO:0007669"/>
    <property type="project" value="TreeGrafter"/>
</dbReference>
<evidence type="ECO:0000256" key="8">
    <source>
        <dbReference type="SAM" id="MobiDB-lite"/>
    </source>
</evidence>
<keyword evidence="3 7" id="KW-0227">DNA damage</keyword>
<keyword evidence="6 7" id="KW-0131">Cell cycle</keyword>
<accession>A0AA38VBI2</accession>
<comment type="subcellular location">
    <subcellularLocation>
        <location evidence="1 7">Nucleus</location>
    </subcellularLocation>
</comment>
<dbReference type="Pfam" id="PF07962">
    <property type="entry name" value="Swi3"/>
    <property type="match status" value="1"/>
</dbReference>
<name>A0AA38VBI2_9PEZI</name>
<dbReference type="EMBL" id="JANBVO010000058">
    <property type="protein sequence ID" value="KAJ9132328.1"/>
    <property type="molecule type" value="Genomic_DNA"/>
</dbReference>
<comment type="caution">
    <text evidence="10">The sequence shown here is derived from an EMBL/GenBank/DDBJ whole genome shotgun (WGS) entry which is preliminary data.</text>
</comment>
<dbReference type="GO" id="GO:0031298">
    <property type="term" value="C:replication fork protection complex"/>
    <property type="evidence" value="ECO:0007669"/>
    <property type="project" value="TreeGrafter"/>
</dbReference>
<keyword evidence="5 7" id="KW-0539">Nucleus</keyword>
<evidence type="ECO:0000256" key="7">
    <source>
        <dbReference type="RuleBase" id="RU366049"/>
    </source>
</evidence>
<evidence type="ECO:0000256" key="3">
    <source>
        <dbReference type="ARBA" id="ARBA00022763"/>
    </source>
</evidence>
<dbReference type="GO" id="GO:0031297">
    <property type="term" value="P:replication fork processing"/>
    <property type="evidence" value="ECO:0007669"/>
    <property type="project" value="UniProtKB-UniRule"/>
</dbReference>
<protein>
    <recommendedName>
        <fullName evidence="7">Chromosome segregation in meiosis protein</fullName>
    </recommendedName>
</protein>
<evidence type="ECO:0000256" key="5">
    <source>
        <dbReference type="ARBA" id="ARBA00023242"/>
    </source>
</evidence>
<feature type="domain" description="Chromosome segregation in meiosis protein 3" evidence="9">
    <location>
        <begin position="71"/>
        <end position="152"/>
    </location>
</feature>
<evidence type="ECO:0000256" key="4">
    <source>
        <dbReference type="ARBA" id="ARBA00022880"/>
    </source>
</evidence>
<sequence>MQSGIDSRGVTPQDQSHDVLDNYFLDDDFEDPVASPPRNATADASRRNQPGGLGIDEEVSVQKRARVPRVKLDETRLLSENGIPKLRKRARNLWLKGKGHEFSDATRLLSFYQLWLDDLFPKAKFSDALAMVEKAGHKTSMHRARMDWINEGRPRLIETEESASREVASSGPSGPLDVDAMHRSTPSVSQQKSRPPTIRSTIVQGAWTGSGQLYGDDEPDEEALDEIIAETESQAAPGAVNTMNRVIGRATGMSGPGHERATIAMGNPEAEDLDTLIAEAEANGGSTFSVSADLARDSPAGGAPQAEEDTLNTTLANPQAAIYDGPGLTGVSAEEEEAMAEMEGLW</sequence>
<gene>
    <name evidence="10" type="ORF">NKR23_g11267</name>
</gene>
<dbReference type="GO" id="GO:0006974">
    <property type="term" value="P:DNA damage response"/>
    <property type="evidence" value="ECO:0007669"/>
    <property type="project" value="UniProtKB-KW"/>
</dbReference>
<dbReference type="InterPro" id="IPR012923">
    <property type="entry name" value="Csm3"/>
</dbReference>
<evidence type="ECO:0000256" key="1">
    <source>
        <dbReference type="ARBA" id="ARBA00004123"/>
    </source>
</evidence>